<keyword evidence="5" id="KW-0862">Zinc</keyword>
<keyword evidence="8" id="KW-0539">Nucleus</keyword>
<dbReference type="InterPro" id="IPR013087">
    <property type="entry name" value="Znf_C2H2_type"/>
</dbReference>
<feature type="domain" description="C2H2-type" evidence="11">
    <location>
        <begin position="42"/>
        <end position="69"/>
    </location>
</feature>
<proteinExistence type="predicted"/>
<accession>A0A5A7TWK4</accession>
<dbReference type="PROSITE" id="PS00028">
    <property type="entry name" value="ZINC_FINGER_C2H2_1"/>
    <property type="match status" value="2"/>
</dbReference>
<dbReference type="EMBL" id="SSTE01013279">
    <property type="protein sequence ID" value="KAA0047344.1"/>
    <property type="molecule type" value="Genomic_DNA"/>
</dbReference>
<dbReference type="InterPro" id="IPR036236">
    <property type="entry name" value="Znf_C2H2_sf"/>
</dbReference>
<evidence type="ECO:0000256" key="10">
    <source>
        <dbReference type="SAM" id="MobiDB-lite"/>
    </source>
</evidence>
<keyword evidence="3" id="KW-0677">Repeat</keyword>
<comment type="caution">
    <text evidence="12">The sequence shown here is derived from an EMBL/GenBank/DDBJ whole genome shotgun (WGS) entry which is preliminary data.</text>
</comment>
<dbReference type="SMART" id="SM00355">
    <property type="entry name" value="ZnF_C2H2"/>
    <property type="match status" value="2"/>
</dbReference>
<keyword evidence="2" id="KW-0479">Metal-binding</keyword>
<evidence type="ECO:0000256" key="1">
    <source>
        <dbReference type="ARBA" id="ARBA00004123"/>
    </source>
</evidence>
<evidence type="ECO:0000256" key="7">
    <source>
        <dbReference type="ARBA" id="ARBA00023163"/>
    </source>
</evidence>
<reference evidence="12 13" key="1">
    <citation type="submission" date="2019-08" db="EMBL/GenBank/DDBJ databases">
        <title>Draft genome sequences of two oriental melons (Cucumis melo L. var makuwa).</title>
        <authorList>
            <person name="Kwon S.-Y."/>
        </authorList>
    </citation>
    <scope>NUCLEOTIDE SEQUENCE [LARGE SCALE GENOMIC DNA]</scope>
    <source>
        <strain evidence="13">cv. SW 3</strain>
        <tissue evidence="12">Leaf</tissue>
    </source>
</reference>
<dbReference type="STRING" id="1194695.A0A5A7TWK4"/>
<gene>
    <name evidence="12" type="ORF">E6C27_scaffold908G001660</name>
</gene>
<evidence type="ECO:0000313" key="13">
    <source>
        <dbReference type="Proteomes" id="UP000321393"/>
    </source>
</evidence>
<comment type="subcellular location">
    <subcellularLocation>
        <location evidence="1">Nucleus</location>
    </subcellularLocation>
</comment>
<dbReference type="PROSITE" id="PS50157">
    <property type="entry name" value="ZINC_FINGER_C2H2_2"/>
    <property type="match status" value="2"/>
</dbReference>
<dbReference type="GO" id="GO:0008270">
    <property type="term" value="F:zinc ion binding"/>
    <property type="evidence" value="ECO:0007669"/>
    <property type="project" value="UniProtKB-KW"/>
</dbReference>
<feature type="domain" description="C2H2-type" evidence="11">
    <location>
        <begin position="85"/>
        <end position="107"/>
    </location>
</feature>
<keyword evidence="6" id="KW-0805">Transcription regulation</keyword>
<protein>
    <submittedName>
        <fullName evidence="12">Zinc finger protein ZAT11</fullName>
    </submittedName>
</protein>
<dbReference type="PANTHER" id="PTHR26374">
    <property type="entry name" value="ZINC FINGER PROTEIN ZAT5"/>
    <property type="match status" value="1"/>
</dbReference>
<dbReference type="Pfam" id="PF13912">
    <property type="entry name" value="zf-C2H2_6"/>
    <property type="match status" value="2"/>
</dbReference>
<feature type="compositionally biased region" description="Low complexity" evidence="10">
    <location>
        <begin position="231"/>
        <end position="242"/>
    </location>
</feature>
<dbReference type="AlphaFoldDB" id="A0A5A7TWK4"/>
<evidence type="ECO:0000256" key="9">
    <source>
        <dbReference type="PROSITE-ProRule" id="PRU00042"/>
    </source>
</evidence>
<evidence type="ECO:0000256" key="6">
    <source>
        <dbReference type="ARBA" id="ARBA00023015"/>
    </source>
</evidence>
<sequence>MAAKRIREEFGTSDIAKSLTLLSYGIQESSDPKFQPQNVALFECKTCNRQFPSFQALGGHRASHKRPRTSVEEPKDTADLKQKIHECGLCGQEFSSGQALGGHMRRHRVPPLAVAVAEKIPVLKRSGSAAPTLIFFSSKSHVAAPAFLLSTEISRDNLPLFKASGLRLLQLVVASLRTQSPLSRSPICVELVAPSIILRSTLPHQGVLTSPLKKPSSSSNHVPSRMRHPSRSSSYSSCSPPY</sequence>
<evidence type="ECO:0000256" key="3">
    <source>
        <dbReference type="ARBA" id="ARBA00022737"/>
    </source>
</evidence>
<dbReference type="Proteomes" id="UP000321393">
    <property type="component" value="Unassembled WGS sequence"/>
</dbReference>
<evidence type="ECO:0000256" key="2">
    <source>
        <dbReference type="ARBA" id="ARBA00022723"/>
    </source>
</evidence>
<dbReference type="PANTHER" id="PTHR26374:SF471">
    <property type="entry name" value="OS03G0279700 PROTEIN"/>
    <property type="match status" value="1"/>
</dbReference>
<feature type="compositionally biased region" description="Low complexity" evidence="10">
    <location>
        <begin position="208"/>
        <end position="219"/>
    </location>
</feature>
<dbReference type="OrthoDB" id="9411774at2759"/>
<dbReference type="Gene3D" id="3.30.160.60">
    <property type="entry name" value="Classic Zinc Finger"/>
    <property type="match status" value="1"/>
</dbReference>
<organism evidence="12 13">
    <name type="scientific">Cucumis melo var. makuwa</name>
    <name type="common">Oriental melon</name>
    <dbReference type="NCBI Taxonomy" id="1194695"/>
    <lineage>
        <taxon>Eukaryota</taxon>
        <taxon>Viridiplantae</taxon>
        <taxon>Streptophyta</taxon>
        <taxon>Embryophyta</taxon>
        <taxon>Tracheophyta</taxon>
        <taxon>Spermatophyta</taxon>
        <taxon>Magnoliopsida</taxon>
        <taxon>eudicotyledons</taxon>
        <taxon>Gunneridae</taxon>
        <taxon>Pentapetalae</taxon>
        <taxon>rosids</taxon>
        <taxon>fabids</taxon>
        <taxon>Cucurbitales</taxon>
        <taxon>Cucurbitaceae</taxon>
        <taxon>Benincaseae</taxon>
        <taxon>Cucumis</taxon>
    </lineage>
</organism>
<evidence type="ECO:0000256" key="8">
    <source>
        <dbReference type="ARBA" id="ARBA00023242"/>
    </source>
</evidence>
<keyword evidence="7" id="KW-0804">Transcription</keyword>
<evidence type="ECO:0000313" key="12">
    <source>
        <dbReference type="EMBL" id="KAA0047344.1"/>
    </source>
</evidence>
<feature type="region of interest" description="Disordered" evidence="10">
    <location>
        <begin position="208"/>
        <end position="242"/>
    </location>
</feature>
<keyword evidence="4 9" id="KW-0863">Zinc-finger</keyword>
<name>A0A5A7TWK4_CUCMM</name>
<evidence type="ECO:0000256" key="4">
    <source>
        <dbReference type="ARBA" id="ARBA00022771"/>
    </source>
</evidence>
<dbReference type="SUPFAM" id="SSF57667">
    <property type="entry name" value="beta-beta-alpha zinc fingers"/>
    <property type="match status" value="1"/>
</dbReference>
<evidence type="ECO:0000259" key="11">
    <source>
        <dbReference type="PROSITE" id="PS50157"/>
    </source>
</evidence>
<evidence type="ECO:0000256" key="5">
    <source>
        <dbReference type="ARBA" id="ARBA00022833"/>
    </source>
</evidence>
<dbReference type="GO" id="GO:0005634">
    <property type="term" value="C:nucleus"/>
    <property type="evidence" value="ECO:0007669"/>
    <property type="project" value="UniProtKB-SubCell"/>
</dbReference>